<keyword evidence="2" id="KW-0732">Signal</keyword>
<protein>
    <submittedName>
        <fullName evidence="3">Uncharacterized protein</fullName>
    </submittedName>
</protein>
<evidence type="ECO:0000313" key="4">
    <source>
        <dbReference type="Proteomes" id="UP001163823"/>
    </source>
</evidence>
<proteinExistence type="predicted"/>
<reference evidence="3" key="1">
    <citation type="journal article" date="2023" name="Science">
        <title>Elucidation of the pathway for biosynthesis of saponin adjuvants from the soapbark tree.</title>
        <authorList>
            <person name="Reed J."/>
            <person name="Orme A."/>
            <person name="El-Demerdash A."/>
            <person name="Owen C."/>
            <person name="Martin L.B.B."/>
            <person name="Misra R.C."/>
            <person name="Kikuchi S."/>
            <person name="Rejzek M."/>
            <person name="Martin A.C."/>
            <person name="Harkess A."/>
            <person name="Leebens-Mack J."/>
            <person name="Louveau T."/>
            <person name="Stephenson M.J."/>
            <person name="Osbourn A."/>
        </authorList>
    </citation>
    <scope>NUCLEOTIDE SEQUENCE</scope>
    <source>
        <strain evidence="3">S10</strain>
    </source>
</reference>
<comment type="caution">
    <text evidence="3">The sequence shown here is derived from an EMBL/GenBank/DDBJ whole genome shotgun (WGS) entry which is preliminary data.</text>
</comment>
<dbReference type="Proteomes" id="UP001163823">
    <property type="component" value="Chromosome 8"/>
</dbReference>
<dbReference type="KEGG" id="qsa:O6P43_018846"/>
<gene>
    <name evidence="3" type="ORF">O6P43_018846</name>
</gene>
<evidence type="ECO:0000256" key="2">
    <source>
        <dbReference type="SAM" id="SignalP"/>
    </source>
</evidence>
<sequence>MSTSITQLWSLLLLLILFLCNLVYSHSTLNSFPPTPSHAKPLPPHVYKPPRLLLPPPPRCKPHKHQPPPPPSPPAWFYFYSPPPPSTPTYPPKIPPPPPRHRVF</sequence>
<dbReference type="EMBL" id="JARAOO010000008">
    <property type="protein sequence ID" value="KAJ7958066.1"/>
    <property type="molecule type" value="Genomic_DNA"/>
</dbReference>
<dbReference type="AlphaFoldDB" id="A0AAD7LIP9"/>
<accession>A0AAD7LIP9</accession>
<evidence type="ECO:0000256" key="1">
    <source>
        <dbReference type="SAM" id="MobiDB-lite"/>
    </source>
</evidence>
<feature type="chain" id="PRO_5042248815" evidence="2">
    <location>
        <begin position="26"/>
        <end position="104"/>
    </location>
</feature>
<feature type="compositionally biased region" description="Pro residues" evidence="1">
    <location>
        <begin position="35"/>
        <end position="59"/>
    </location>
</feature>
<evidence type="ECO:0000313" key="3">
    <source>
        <dbReference type="EMBL" id="KAJ7958066.1"/>
    </source>
</evidence>
<name>A0AAD7LIP9_QUISA</name>
<feature type="region of interest" description="Disordered" evidence="1">
    <location>
        <begin position="35"/>
        <end position="71"/>
    </location>
</feature>
<keyword evidence="4" id="KW-1185">Reference proteome</keyword>
<organism evidence="3 4">
    <name type="scientific">Quillaja saponaria</name>
    <name type="common">Soap bark tree</name>
    <dbReference type="NCBI Taxonomy" id="32244"/>
    <lineage>
        <taxon>Eukaryota</taxon>
        <taxon>Viridiplantae</taxon>
        <taxon>Streptophyta</taxon>
        <taxon>Embryophyta</taxon>
        <taxon>Tracheophyta</taxon>
        <taxon>Spermatophyta</taxon>
        <taxon>Magnoliopsida</taxon>
        <taxon>eudicotyledons</taxon>
        <taxon>Gunneridae</taxon>
        <taxon>Pentapetalae</taxon>
        <taxon>rosids</taxon>
        <taxon>fabids</taxon>
        <taxon>Fabales</taxon>
        <taxon>Quillajaceae</taxon>
        <taxon>Quillaja</taxon>
    </lineage>
</organism>
<feature type="signal peptide" evidence="2">
    <location>
        <begin position="1"/>
        <end position="25"/>
    </location>
</feature>